<protein>
    <submittedName>
        <fullName evidence="1">Uncharacterized protein</fullName>
    </submittedName>
</protein>
<dbReference type="AlphaFoldDB" id="A0A166RPC2"/>
<accession>A0A166RPC2</accession>
<evidence type="ECO:0000313" key="2">
    <source>
        <dbReference type="Proteomes" id="UP000076584"/>
    </source>
</evidence>
<organism evidence="1 2">
    <name type="scientific">Colletotrichum incanum</name>
    <name type="common">Soybean anthracnose fungus</name>
    <dbReference type="NCBI Taxonomy" id="1573173"/>
    <lineage>
        <taxon>Eukaryota</taxon>
        <taxon>Fungi</taxon>
        <taxon>Dikarya</taxon>
        <taxon>Ascomycota</taxon>
        <taxon>Pezizomycotina</taxon>
        <taxon>Sordariomycetes</taxon>
        <taxon>Hypocreomycetidae</taxon>
        <taxon>Glomerellales</taxon>
        <taxon>Glomerellaceae</taxon>
        <taxon>Colletotrichum</taxon>
        <taxon>Colletotrichum spaethianum species complex</taxon>
    </lineage>
</organism>
<dbReference type="EMBL" id="LFIW01002480">
    <property type="protein sequence ID" value="KZL69531.1"/>
    <property type="molecule type" value="Genomic_DNA"/>
</dbReference>
<keyword evidence="2" id="KW-1185">Reference proteome</keyword>
<name>A0A166RPC2_COLIC</name>
<sequence>MLHVIFYQLFKLKKSPRKPILRYLTSQSLMQRFVCPSSTESLVDAANEHSFKMSGIVPALAKNMPSHWFASIGCVVAGSSEVFLWALCAACITMLTTSMYYHSRPICSGMFKSAILYCNIVNSLDILIQPVLHFSGSFLVHRADGIAPLVRSEELTPNTTIGRKLFRYRKQGESWNEYDLPEGSTLKINRCSTVLITKT</sequence>
<gene>
    <name evidence="1" type="ORF">CI238_00723</name>
</gene>
<dbReference type="Proteomes" id="UP000076584">
    <property type="component" value="Unassembled WGS sequence"/>
</dbReference>
<comment type="caution">
    <text evidence="1">The sequence shown here is derived from an EMBL/GenBank/DDBJ whole genome shotgun (WGS) entry which is preliminary data.</text>
</comment>
<reference evidence="1 2" key="1">
    <citation type="submission" date="2015-06" db="EMBL/GenBank/DDBJ databases">
        <title>Survival trade-offs in plant roots during colonization by closely related pathogenic and mutualistic fungi.</title>
        <authorList>
            <person name="Hacquard S."/>
            <person name="Kracher B."/>
            <person name="Hiruma K."/>
            <person name="Weinman A."/>
            <person name="Muench P."/>
            <person name="Garrido Oter R."/>
            <person name="Ver Loren van Themaat E."/>
            <person name="Dallerey J.-F."/>
            <person name="Damm U."/>
            <person name="Henrissat B."/>
            <person name="Lespinet O."/>
            <person name="Thon M."/>
            <person name="Kemen E."/>
            <person name="McHardy A.C."/>
            <person name="Schulze-Lefert P."/>
            <person name="O'Connell R.J."/>
        </authorList>
    </citation>
    <scope>NUCLEOTIDE SEQUENCE [LARGE SCALE GENOMIC DNA]</scope>
    <source>
        <strain evidence="1 2">MAFF 238704</strain>
    </source>
</reference>
<proteinExistence type="predicted"/>
<evidence type="ECO:0000313" key="1">
    <source>
        <dbReference type="EMBL" id="KZL69531.1"/>
    </source>
</evidence>